<organism evidence="1 2">
    <name type="scientific">Candidatus Nitrospira nitrificans</name>
    <dbReference type="NCBI Taxonomy" id="1742973"/>
    <lineage>
        <taxon>Bacteria</taxon>
        <taxon>Pseudomonadati</taxon>
        <taxon>Nitrospirota</taxon>
        <taxon>Nitrospiria</taxon>
        <taxon>Nitrospirales</taxon>
        <taxon>Nitrospiraceae</taxon>
        <taxon>Nitrospira</taxon>
    </lineage>
</organism>
<keyword evidence="2" id="KW-1185">Reference proteome</keyword>
<evidence type="ECO:0000313" key="1">
    <source>
        <dbReference type="EMBL" id="CUS37028.1"/>
    </source>
</evidence>
<dbReference type="EMBL" id="CZPZ01000023">
    <property type="protein sequence ID" value="CUS37028.1"/>
    <property type="molecule type" value="Genomic_DNA"/>
</dbReference>
<sequence length="62" mass="6843">MESPKLQEPSLMPWNPAPLATAATVPDEAAVNRYLIYQSSRCRTIDATGEGAPRLSICRKLR</sequence>
<dbReference type="STRING" id="1742973.COMA2_30040"/>
<gene>
    <name evidence="1" type="ORF">COMA2_30040</name>
</gene>
<reference evidence="2" key="1">
    <citation type="submission" date="2015-10" db="EMBL/GenBank/DDBJ databases">
        <authorList>
            <person name="Luecker S."/>
            <person name="Luecker S."/>
        </authorList>
    </citation>
    <scope>NUCLEOTIDE SEQUENCE [LARGE SCALE GENOMIC DNA]</scope>
</reference>
<evidence type="ECO:0000313" key="2">
    <source>
        <dbReference type="Proteomes" id="UP000198736"/>
    </source>
</evidence>
<name>A0A0S4LM05_9BACT</name>
<dbReference type="AlphaFoldDB" id="A0A0S4LM05"/>
<accession>A0A0S4LM05</accession>
<protein>
    <submittedName>
        <fullName evidence="1">Uncharacterized protein</fullName>
    </submittedName>
</protein>
<proteinExistence type="predicted"/>
<dbReference type="Proteomes" id="UP000198736">
    <property type="component" value="Unassembled WGS sequence"/>
</dbReference>